<dbReference type="AlphaFoldDB" id="A0A075A3K0"/>
<reference evidence="1 2" key="1">
    <citation type="submission" date="2013-11" db="EMBL/GenBank/DDBJ databases">
        <title>Opisthorchis viverrini - life in the bile duct.</title>
        <authorList>
            <person name="Young N.D."/>
            <person name="Nagarajan N."/>
            <person name="Lin S.J."/>
            <person name="Korhonen P.K."/>
            <person name="Jex A.R."/>
            <person name="Hall R.S."/>
            <person name="Safavi-Hemami H."/>
            <person name="Kaewkong W."/>
            <person name="Bertrand D."/>
            <person name="Gao S."/>
            <person name="Seet Q."/>
            <person name="Wongkham S."/>
            <person name="Teh B.T."/>
            <person name="Wongkham C."/>
            <person name="Intapan P.M."/>
            <person name="Maleewong W."/>
            <person name="Yang X."/>
            <person name="Hu M."/>
            <person name="Wang Z."/>
            <person name="Hofmann A."/>
            <person name="Sternberg P.W."/>
            <person name="Tan P."/>
            <person name="Wang J."/>
            <person name="Gasser R.B."/>
        </authorList>
    </citation>
    <scope>NUCLEOTIDE SEQUENCE [LARGE SCALE GENOMIC DNA]</scope>
</reference>
<dbReference type="KEGG" id="ovi:T265_03388"/>
<protein>
    <submittedName>
        <fullName evidence="1">Uncharacterized protein</fullName>
    </submittedName>
</protein>
<sequence>MRVACYDPKTQLGLDELESCLPKIDDDGTLDLSHDPSRKEILFWASPWVPPPKRRLLIEEMDENLCWLIKEEYRELDEASVGLKLCRTLERNL</sequence>
<name>A0A075A3K0_OPIVI</name>
<organism evidence="1 2">
    <name type="scientific">Opisthorchis viverrini</name>
    <name type="common">Southeast Asian liver fluke</name>
    <dbReference type="NCBI Taxonomy" id="6198"/>
    <lineage>
        <taxon>Eukaryota</taxon>
        <taxon>Metazoa</taxon>
        <taxon>Spiralia</taxon>
        <taxon>Lophotrochozoa</taxon>
        <taxon>Platyhelminthes</taxon>
        <taxon>Trematoda</taxon>
        <taxon>Digenea</taxon>
        <taxon>Opisthorchiida</taxon>
        <taxon>Opisthorchiata</taxon>
        <taxon>Opisthorchiidae</taxon>
        <taxon>Opisthorchis</taxon>
    </lineage>
</organism>
<proteinExistence type="predicted"/>
<dbReference type="RefSeq" id="XP_009166121.1">
    <property type="nucleotide sequence ID" value="XM_009167857.1"/>
</dbReference>
<evidence type="ECO:0000313" key="1">
    <source>
        <dbReference type="EMBL" id="KER30125.1"/>
    </source>
</evidence>
<dbReference type="GeneID" id="20317575"/>
<gene>
    <name evidence="1" type="ORF">T265_03388</name>
</gene>
<dbReference type="CTD" id="20317575"/>
<dbReference type="Proteomes" id="UP000054324">
    <property type="component" value="Unassembled WGS sequence"/>
</dbReference>
<evidence type="ECO:0000313" key="2">
    <source>
        <dbReference type="Proteomes" id="UP000054324"/>
    </source>
</evidence>
<accession>A0A075A3K0</accession>
<dbReference type="EMBL" id="KL596666">
    <property type="protein sequence ID" value="KER30125.1"/>
    <property type="molecule type" value="Genomic_DNA"/>
</dbReference>
<keyword evidence="2" id="KW-1185">Reference proteome</keyword>